<evidence type="ECO:0000256" key="3">
    <source>
        <dbReference type="ARBA" id="ARBA00023098"/>
    </source>
</evidence>
<keyword evidence="1 6" id="KW-0378">Hydrolase</keyword>
<reference evidence="6 7" key="1">
    <citation type="submission" date="2014-01" db="EMBL/GenBank/DDBJ databases">
        <title>Full genme sequencing of cellulolytic bacterium Gynuella sunshinyii YC6258T gen. nov., sp. nov.</title>
        <authorList>
            <person name="Khan H."/>
            <person name="Chung E.J."/>
            <person name="Chung Y.R."/>
        </authorList>
    </citation>
    <scope>NUCLEOTIDE SEQUENCE [LARGE SCALE GENOMIC DNA]</scope>
    <source>
        <strain evidence="6 7">YC6258</strain>
    </source>
</reference>
<proteinExistence type="predicted"/>
<dbReference type="STRING" id="1445510.YC6258_00305"/>
<name>A0A0C5UYI9_9GAMM</name>
<dbReference type="PATRIC" id="fig|1445510.3.peg.296"/>
<dbReference type="GO" id="GO:0003847">
    <property type="term" value="F:1-alkyl-2-acetylglycerophosphocholine esterase activity"/>
    <property type="evidence" value="ECO:0007669"/>
    <property type="project" value="TreeGrafter"/>
</dbReference>
<sequence>MRLVFLLGLFAVCCQVSAQAVGFHQQVIGVHSARPLPITIWYPGEQMDTVESIGENPVFYGISAIRDAAPKKGRFGVVLLSHGYRGNWRNLSWLAADLVQDGFIVAAVDHPGTTSRDHNPLQASQWWQRPKDLSRVLDWLVTDSQWQPFLDSQRVAAIGHSQGGWTVMNLIGARFDREQFNLDCQSLPSPRTCGLAGELGLDVPQPGEPDSLLKDERIKAAVSLDLGLARGFSASSLEAIATPSLILAAGVDIGDLPQQMESGYLAEHIPENKRQYRVYEDAAHFSFMQLCKPGAAELLDQEQPGDSIICLDGSERSRAALHQDMYEQISLFLNTVFND</sequence>
<keyword evidence="4" id="KW-0732">Signal</keyword>
<dbReference type="PANTHER" id="PTHR10272:SF0">
    <property type="entry name" value="PLATELET-ACTIVATING FACTOR ACETYLHYDROLASE"/>
    <property type="match status" value="1"/>
</dbReference>
<dbReference type="KEGG" id="gsn:YC6258_00305"/>
<protein>
    <submittedName>
        <fullName evidence="6">Putative dienelactone hydrolase</fullName>
    </submittedName>
</protein>
<dbReference type="OrthoDB" id="192696at2"/>
<dbReference type="Gene3D" id="3.40.50.1820">
    <property type="entry name" value="alpha/beta hydrolase"/>
    <property type="match status" value="1"/>
</dbReference>
<dbReference type="InterPro" id="IPR029058">
    <property type="entry name" value="AB_hydrolase_fold"/>
</dbReference>
<evidence type="ECO:0000313" key="6">
    <source>
        <dbReference type="EMBL" id="AJQ92355.1"/>
    </source>
</evidence>
<dbReference type="RefSeq" id="WP_044615439.1">
    <property type="nucleotide sequence ID" value="NZ_CP007142.1"/>
</dbReference>
<gene>
    <name evidence="6" type="ORF">YC6258_00305</name>
</gene>
<dbReference type="HOGENOM" id="CLU_045366_1_0_6"/>
<feature type="chain" id="PRO_5002190888" evidence="4">
    <location>
        <begin position="19"/>
        <end position="339"/>
    </location>
</feature>
<dbReference type="GO" id="GO:0016042">
    <property type="term" value="P:lipid catabolic process"/>
    <property type="evidence" value="ECO:0007669"/>
    <property type="project" value="UniProtKB-KW"/>
</dbReference>
<dbReference type="Pfam" id="PF12146">
    <property type="entry name" value="Hydrolase_4"/>
    <property type="match status" value="1"/>
</dbReference>
<keyword evidence="3" id="KW-0443">Lipid metabolism</keyword>
<evidence type="ECO:0000256" key="1">
    <source>
        <dbReference type="ARBA" id="ARBA00022801"/>
    </source>
</evidence>
<dbReference type="Proteomes" id="UP000032266">
    <property type="component" value="Chromosome"/>
</dbReference>
<organism evidence="6 7">
    <name type="scientific">Gynuella sunshinyii YC6258</name>
    <dbReference type="NCBI Taxonomy" id="1445510"/>
    <lineage>
        <taxon>Bacteria</taxon>
        <taxon>Pseudomonadati</taxon>
        <taxon>Pseudomonadota</taxon>
        <taxon>Gammaproteobacteria</taxon>
        <taxon>Oceanospirillales</taxon>
        <taxon>Saccharospirillaceae</taxon>
        <taxon>Gynuella</taxon>
    </lineage>
</organism>
<evidence type="ECO:0000259" key="5">
    <source>
        <dbReference type="Pfam" id="PF12146"/>
    </source>
</evidence>
<evidence type="ECO:0000313" key="7">
    <source>
        <dbReference type="Proteomes" id="UP000032266"/>
    </source>
</evidence>
<dbReference type="InterPro" id="IPR016986">
    <property type="entry name" value="UCP031982_abhydr"/>
</dbReference>
<dbReference type="PIRSF" id="PIRSF031982">
    <property type="entry name" value="UCP031982_abhydr"/>
    <property type="match status" value="1"/>
</dbReference>
<feature type="domain" description="Serine aminopeptidase S33" evidence="5">
    <location>
        <begin position="76"/>
        <end position="171"/>
    </location>
</feature>
<keyword evidence="7" id="KW-1185">Reference proteome</keyword>
<keyword evidence="2" id="KW-0442">Lipid degradation</keyword>
<accession>A0A0C5UYI9</accession>
<dbReference type="PANTHER" id="PTHR10272">
    <property type="entry name" value="PLATELET-ACTIVATING FACTOR ACETYLHYDROLASE"/>
    <property type="match status" value="1"/>
</dbReference>
<evidence type="ECO:0000256" key="4">
    <source>
        <dbReference type="SAM" id="SignalP"/>
    </source>
</evidence>
<feature type="signal peptide" evidence="4">
    <location>
        <begin position="1"/>
        <end position="18"/>
    </location>
</feature>
<dbReference type="AlphaFoldDB" id="A0A0C5UYI9"/>
<dbReference type="EMBL" id="CP007142">
    <property type="protein sequence ID" value="AJQ92355.1"/>
    <property type="molecule type" value="Genomic_DNA"/>
</dbReference>
<dbReference type="InterPro" id="IPR022742">
    <property type="entry name" value="Hydrolase_4"/>
</dbReference>
<dbReference type="SUPFAM" id="SSF53474">
    <property type="entry name" value="alpha/beta-Hydrolases"/>
    <property type="match status" value="1"/>
</dbReference>
<evidence type="ECO:0000256" key="2">
    <source>
        <dbReference type="ARBA" id="ARBA00022963"/>
    </source>
</evidence>